<evidence type="ECO:0000256" key="2">
    <source>
        <dbReference type="ARBA" id="ARBA00005297"/>
    </source>
</evidence>
<dbReference type="PANTHER" id="PTHR42839">
    <property type="entry name" value="ISOCHORISMATE SYNTHASE ENTC"/>
    <property type="match status" value="1"/>
</dbReference>
<evidence type="ECO:0000313" key="8">
    <source>
        <dbReference type="EMBL" id="AHW63141.1"/>
    </source>
</evidence>
<dbReference type="InterPro" id="IPR015890">
    <property type="entry name" value="Chorismate_C"/>
</dbReference>
<feature type="region of interest" description="Disordered" evidence="6">
    <location>
        <begin position="87"/>
        <end position="115"/>
    </location>
</feature>
<reference evidence="8 9" key="1">
    <citation type="journal article" date="2015" name="Int. J. Syst. Evol. Microbiol.">
        <title>Revisiting Corynebacterium glyciniphilum (ex Kubota et al., 1972) sp. nov., nom. rev., isolated from putrefied banana.</title>
        <authorList>
            <person name="Al-Dilaimi A."/>
            <person name="Bednarz H."/>
            <person name="Lomker A."/>
            <person name="Niehaus K."/>
            <person name="Kalinowski J."/>
            <person name="Ruckert C."/>
        </authorList>
    </citation>
    <scope>NUCLEOTIDE SEQUENCE [LARGE SCALE GENOMIC DNA]</scope>
    <source>
        <strain evidence="8">AJ 3170</strain>
    </source>
</reference>
<dbReference type="Gene3D" id="3.60.120.10">
    <property type="entry name" value="Anthranilate synthase"/>
    <property type="match status" value="1"/>
</dbReference>
<dbReference type="Pfam" id="PF00425">
    <property type="entry name" value="Chorismate_bind"/>
    <property type="match status" value="1"/>
</dbReference>
<name>X5E8Z9_9CORY</name>
<dbReference type="KEGG" id="cgy:CGLY_03465"/>
<evidence type="ECO:0000256" key="4">
    <source>
        <dbReference type="ARBA" id="ARBA00023235"/>
    </source>
</evidence>
<dbReference type="InterPro" id="IPR005801">
    <property type="entry name" value="ADC_synthase"/>
</dbReference>
<accession>X5E8Z9</accession>
<comment type="catalytic activity">
    <reaction evidence="1">
        <text>chorismate = isochorismate</text>
        <dbReference type="Rhea" id="RHEA:18985"/>
        <dbReference type="ChEBI" id="CHEBI:29748"/>
        <dbReference type="ChEBI" id="CHEBI:29780"/>
        <dbReference type="EC" id="5.4.4.2"/>
    </reaction>
</comment>
<dbReference type="STRING" id="1404245.CGLY_03465"/>
<dbReference type="InterPro" id="IPR019999">
    <property type="entry name" value="Anth_synth_I-like"/>
</dbReference>
<proteinExistence type="inferred from homology"/>
<dbReference type="AlphaFoldDB" id="X5E8Z9"/>
<sequence length="398" mass="42260">MVVPASVDPRGPHATFEFSTPEYRLTARGVAHVVAPEAWDGSSVASAVESLLTHTGHDGPVVGCIPFDTGRPAVLYIPEEVTWRQAAGAGHAGEGVAPTAAQGTGPSTSLELPDSPGYREAVARAVERIDTGDLEKVVLARTAVLEADEDFDIDRLVADLGAANPHAYVYRTDLGTTGDSGCGEETLVGASPELVLRSRRGAVTSFPLAGSVPRDRENPARDRELTQGLLNSPKDRAEHAHVVRQVGEVFHRYAENVVVPDVPSVVSTPVILHLGSRITGRLPHAGSPGAFMKMLYDLHPTPAVCGWPTATAREVIAELEDFDRGMYSGLVGWVDAEGNAEWALSLRGGVVSGSRAQLFAGAGIVAESVPEDEHRETATKFATFARVLQNQQRHPVTV</sequence>
<organism evidence="8 9">
    <name type="scientific">Corynebacterium glyciniphilum AJ 3170</name>
    <dbReference type="NCBI Taxonomy" id="1404245"/>
    <lineage>
        <taxon>Bacteria</taxon>
        <taxon>Bacillati</taxon>
        <taxon>Actinomycetota</taxon>
        <taxon>Actinomycetes</taxon>
        <taxon>Mycobacteriales</taxon>
        <taxon>Corynebacteriaceae</taxon>
        <taxon>Corynebacterium</taxon>
    </lineage>
</organism>
<dbReference type="InterPro" id="IPR004561">
    <property type="entry name" value="IsoChor_synthase"/>
</dbReference>
<dbReference type="RefSeq" id="WP_052539595.1">
    <property type="nucleotide sequence ID" value="NZ_CP006842.1"/>
</dbReference>
<gene>
    <name evidence="8" type="primary">dhbC</name>
    <name evidence="8" type="ORF">CGLY_03465</name>
</gene>
<evidence type="ECO:0000313" key="9">
    <source>
        <dbReference type="Proteomes" id="UP000023703"/>
    </source>
</evidence>
<dbReference type="Proteomes" id="UP000023703">
    <property type="component" value="Chromosome"/>
</dbReference>
<evidence type="ECO:0000256" key="1">
    <source>
        <dbReference type="ARBA" id="ARBA00000799"/>
    </source>
</evidence>
<dbReference type="EMBL" id="CP006842">
    <property type="protein sequence ID" value="AHW63141.1"/>
    <property type="molecule type" value="Genomic_DNA"/>
</dbReference>
<dbReference type="PRINTS" id="PR00095">
    <property type="entry name" value="ANTSNTHASEI"/>
</dbReference>
<evidence type="ECO:0000256" key="6">
    <source>
        <dbReference type="SAM" id="MobiDB-lite"/>
    </source>
</evidence>
<dbReference type="GO" id="GO:0008909">
    <property type="term" value="F:isochorismate synthase activity"/>
    <property type="evidence" value="ECO:0007669"/>
    <property type="project" value="UniProtKB-EC"/>
</dbReference>
<dbReference type="HOGENOM" id="CLU_006493_8_6_11"/>
<dbReference type="OrthoDB" id="9806579at2"/>
<dbReference type="NCBIfam" id="TIGR00543">
    <property type="entry name" value="isochor_syn"/>
    <property type="match status" value="1"/>
</dbReference>
<evidence type="ECO:0000256" key="5">
    <source>
        <dbReference type="ARBA" id="ARBA00041564"/>
    </source>
</evidence>
<keyword evidence="4 8" id="KW-0413">Isomerase</keyword>
<dbReference type="GO" id="GO:0009697">
    <property type="term" value="P:salicylic acid biosynthetic process"/>
    <property type="evidence" value="ECO:0007669"/>
    <property type="project" value="TreeGrafter"/>
</dbReference>
<feature type="compositionally biased region" description="Low complexity" evidence="6">
    <location>
        <begin position="87"/>
        <end position="97"/>
    </location>
</feature>
<feature type="compositionally biased region" description="Polar residues" evidence="6">
    <location>
        <begin position="101"/>
        <end position="110"/>
    </location>
</feature>
<evidence type="ECO:0000259" key="7">
    <source>
        <dbReference type="Pfam" id="PF00425"/>
    </source>
</evidence>
<evidence type="ECO:0000256" key="3">
    <source>
        <dbReference type="ARBA" id="ARBA00012824"/>
    </source>
</evidence>
<dbReference type="eggNOG" id="COG1169">
    <property type="taxonomic scope" value="Bacteria"/>
</dbReference>
<feature type="domain" description="Chorismate-utilising enzyme C-terminal" evidence="7">
    <location>
        <begin position="117"/>
        <end position="380"/>
    </location>
</feature>
<dbReference type="SUPFAM" id="SSF56322">
    <property type="entry name" value="ADC synthase"/>
    <property type="match status" value="1"/>
</dbReference>
<dbReference type="PANTHER" id="PTHR42839:SF2">
    <property type="entry name" value="ISOCHORISMATE SYNTHASE ENTC"/>
    <property type="match status" value="1"/>
</dbReference>
<keyword evidence="9" id="KW-1185">Reference proteome</keyword>
<comment type="similarity">
    <text evidence="2">Belongs to the isochorismate synthase family.</text>
</comment>
<dbReference type="EC" id="5.4.4.2" evidence="3"/>
<protein>
    <recommendedName>
        <fullName evidence="3">isochorismate synthase</fullName>
        <ecNumber evidence="3">5.4.4.2</ecNumber>
    </recommendedName>
    <alternativeName>
        <fullName evidence="5">Isochorismate mutase</fullName>
    </alternativeName>
</protein>